<dbReference type="InterPro" id="IPR005151">
    <property type="entry name" value="Tail-specific_protease"/>
</dbReference>
<dbReference type="InterPro" id="IPR029045">
    <property type="entry name" value="ClpP/crotonase-like_dom_sf"/>
</dbReference>
<dbReference type="GO" id="GO:0004175">
    <property type="term" value="F:endopeptidase activity"/>
    <property type="evidence" value="ECO:0007669"/>
    <property type="project" value="TreeGrafter"/>
</dbReference>
<dbReference type="GO" id="GO:0007165">
    <property type="term" value="P:signal transduction"/>
    <property type="evidence" value="ECO:0007669"/>
    <property type="project" value="TreeGrafter"/>
</dbReference>
<dbReference type="Gene3D" id="2.30.42.10">
    <property type="match status" value="1"/>
</dbReference>
<dbReference type="SMART" id="SM00228">
    <property type="entry name" value="PDZ"/>
    <property type="match status" value="1"/>
</dbReference>
<dbReference type="AlphaFoldDB" id="A0A532UXQ5"/>
<evidence type="ECO:0000256" key="3">
    <source>
        <dbReference type="ARBA" id="ARBA00022801"/>
    </source>
</evidence>
<sequence length="519" mass="58279">MFVMGSLVIIIAFIGGMKFTENLWAAGESVYEQISRFNYVMQLIRDHYVEEPDMNVLLEGAIDGMLASLDPHSVYISPEDQQRIAEQFAGEFEGIGIRFDIQNSILTVISPIPGTPADLLGIRSGDQIIKINDVSTFGITNEGVFEKLRGPKGTQVDVTVRRPGMKETLDYTITRDKIPINSVETSFMLDAETGYILLNQFTSTTNEEIKQALENMYQNGMKQLLFDLRNNAGGYLQQAIAVLGEFIGDKQRLVYTMGRESDSERSFFAPEEAPFYDLPLIVLVSHGSASASEIVAGAVQDLDRGLVVGQTTFGKGLVQQGFPLGDGAVVRITTERYYTPSGRLIQRAYEDGLAEYISDAYDEEDPNEQPDSLKEVFVTSKGRNVYGGGGITPDVKASTDYFSAYGGRLMRQRIFFEYANEYCAEHPEINGDFEDFLKDYQPTEEMLQGLIAKGAEHEIEYDEDGFNRDRQFLALLLKAEMAQIYWNNRVYYYRVRALNDKQIQTSLNLFDQAREVAGL</sequence>
<dbReference type="PANTHER" id="PTHR32060">
    <property type="entry name" value="TAIL-SPECIFIC PROTEASE"/>
    <property type="match status" value="1"/>
</dbReference>
<dbReference type="GO" id="GO:0006508">
    <property type="term" value="P:proteolysis"/>
    <property type="evidence" value="ECO:0007669"/>
    <property type="project" value="UniProtKB-KW"/>
</dbReference>
<dbReference type="Gene3D" id="3.90.226.10">
    <property type="entry name" value="2-enoyl-CoA Hydratase, Chain A, domain 1"/>
    <property type="match status" value="1"/>
</dbReference>
<reference evidence="7 8" key="1">
    <citation type="submission" date="2017-06" db="EMBL/GenBank/DDBJ databases">
        <title>Novel microbial phyla capable of carbon fixation and sulfur reduction in deep-sea sediments.</title>
        <authorList>
            <person name="Huang J."/>
            <person name="Baker B."/>
            <person name="Wang Y."/>
        </authorList>
    </citation>
    <scope>NUCLEOTIDE SEQUENCE [LARGE SCALE GENOMIC DNA]</scope>
    <source>
        <strain evidence="7">B3_LCP</strain>
    </source>
</reference>
<dbReference type="InterPro" id="IPR001478">
    <property type="entry name" value="PDZ"/>
</dbReference>
<dbReference type="GO" id="GO:0008236">
    <property type="term" value="F:serine-type peptidase activity"/>
    <property type="evidence" value="ECO:0007669"/>
    <property type="project" value="UniProtKB-KW"/>
</dbReference>
<evidence type="ECO:0000256" key="1">
    <source>
        <dbReference type="ARBA" id="ARBA00009179"/>
    </source>
</evidence>
<evidence type="ECO:0000256" key="5">
    <source>
        <dbReference type="RuleBase" id="RU004404"/>
    </source>
</evidence>
<proteinExistence type="inferred from homology"/>
<dbReference type="InterPro" id="IPR036034">
    <property type="entry name" value="PDZ_sf"/>
</dbReference>
<dbReference type="NCBIfam" id="TIGR00225">
    <property type="entry name" value="prc"/>
    <property type="match status" value="1"/>
</dbReference>
<dbReference type="InterPro" id="IPR004447">
    <property type="entry name" value="Peptidase_S41A"/>
</dbReference>
<dbReference type="CDD" id="cd06782">
    <property type="entry name" value="cpPDZ_CPP-like"/>
    <property type="match status" value="1"/>
</dbReference>
<dbReference type="CDD" id="cd07560">
    <property type="entry name" value="Peptidase_S41_CPP"/>
    <property type="match status" value="1"/>
</dbReference>
<comment type="similarity">
    <text evidence="1 5">Belongs to the peptidase S41A family.</text>
</comment>
<evidence type="ECO:0000256" key="4">
    <source>
        <dbReference type="ARBA" id="ARBA00022825"/>
    </source>
</evidence>
<evidence type="ECO:0000259" key="6">
    <source>
        <dbReference type="PROSITE" id="PS50106"/>
    </source>
</evidence>
<dbReference type="GO" id="GO:0030288">
    <property type="term" value="C:outer membrane-bounded periplasmic space"/>
    <property type="evidence" value="ECO:0007669"/>
    <property type="project" value="TreeGrafter"/>
</dbReference>
<dbReference type="Pfam" id="PF22694">
    <property type="entry name" value="CtpB_N-like"/>
    <property type="match status" value="1"/>
</dbReference>
<keyword evidence="2 5" id="KW-0645">Protease</keyword>
<feature type="domain" description="PDZ" evidence="6">
    <location>
        <begin position="81"/>
        <end position="149"/>
    </location>
</feature>
<protein>
    <submittedName>
        <fullName evidence="7">Peptidase</fullName>
    </submittedName>
</protein>
<name>A0A532UXQ5_UNCL8</name>
<dbReference type="SUPFAM" id="SSF50156">
    <property type="entry name" value="PDZ domain-like"/>
    <property type="match status" value="1"/>
</dbReference>
<dbReference type="PANTHER" id="PTHR32060:SF30">
    <property type="entry name" value="CARBOXY-TERMINAL PROCESSING PROTEASE CTPA"/>
    <property type="match status" value="1"/>
</dbReference>
<dbReference type="Proteomes" id="UP000319619">
    <property type="component" value="Unassembled WGS sequence"/>
</dbReference>
<gene>
    <name evidence="7" type="ORF">CEE37_10605</name>
</gene>
<dbReference type="FunFam" id="2.30.42.10:FF:000063">
    <property type="entry name" value="Peptidase, S41 family"/>
    <property type="match status" value="1"/>
</dbReference>
<dbReference type="InterPro" id="IPR041489">
    <property type="entry name" value="PDZ_6"/>
</dbReference>
<keyword evidence="3 5" id="KW-0378">Hydrolase</keyword>
<dbReference type="SMART" id="SM00245">
    <property type="entry name" value="TSPc"/>
    <property type="match status" value="1"/>
</dbReference>
<organism evidence="7 8">
    <name type="scientific">candidate division LCP-89 bacterium B3_LCP</name>
    <dbReference type="NCBI Taxonomy" id="2012998"/>
    <lineage>
        <taxon>Bacteria</taxon>
        <taxon>Pseudomonadati</taxon>
        <taxon>Bacteria division LCP-89</taxon>
    </lineage>
</organism>
<keyword evidence="4 5" id="KW-0720">Serine protease</keyword>
<dbReference type="EMBL" id="NJBN01000007">
    <property type="protein sequence ID" value="TKJ39721.1"/>
    <property type="molecule type" value="Genomic_DNA"/>
</dbReference>
<dbReference type="Gene3D" id="3.30.750.44">
    <property type="match status" value="1"/>
</dbReference>
<evidence type="ECO:0000313" key="8">
    <source>
        <dbReference type="Proteomes" id="UP000319619"/>
    </source>
</evidence>
<evidence type="ECO:0000256" key="2">
    <source>
        <dbReference type="ARBA" id="ARBA00022670"/>
    </source>
</evidence>
<dbReference type="SUPFAM" id="SSF52096">
    <property type="entry name" value="ClpP/crotonase"/>
    <property type="match status" value="1"/>
</dbReference>
<comment type="caution">
    <text evidence="7">The sequence shown here is derived from an EMBL/GenBank/DDBJ whole genome shotgun (WGS) entry which is preliminary data.</text>
</comment>
<accession>A0A532UXQ5</accession>
<dbReference type="InterPro" id="IPR055210">
    <property type="entry name" value="CtpA/B_N"/>
</dbReference>
<evidence type="ECO:0000313" key="7">
    <source>
        <dbReference type="EMBL" id="TKJ39721.1"/>
    </source>
</evidence>
<dbReference type="Pfam" id="PF03572">
    <property type="entry name" value="Peptidase_S41"/>
    <property type="match status" value="1"/>
</dbReference>
<dbReference type="PROSITE" id="PS50106">
    <property type="entry name" value="PDZ"/>
    <property type="match status" value="1"/>
</dbReference>
<dbReference type="Pfam" id="PF17820">
    <property type="entry name" value="PDZ_6"/>
    <property type="match status" value="1"/>
</dbReference>